<evidence type="ECO:0008006" key="4">
    <source>
        <dbReference type="Google" id="ProtNLM"/>
    </source>
</evidence>
<proteinExistence type="predicted"/>
<feature type="region of interest" description="Disordered" evidence="1">
    <location>
        <begin position="1"/>
        <end position="21"/>
    </location>
</feature>
<evidence type="ECO:0000256" key="1">
    <source>
        <dbReference type="SAM" id="MobiDB-lite"/>
    </source>
</evidence>
<organism evidence="2 3">
    <name type="scientific">Cryomyces antarcticus</name>
    <dbReference type="NCBI Taxonomy" id="329879"/>
    <lineage>
        <taxon>Eukaryota</taxon>
        <taxon>Fungi</taxon>
        <taxon>Dikarya</taxon>
        <taxon>Ascomycota</taxon>
        <taxon>Pezizomycotina</taxon>
        <taxon>Dothideomycetes</taxon>
        <taxon>Dothideomycetes incertae sedis</taxon>
        <taxon>Cryomyces</taxon>
    </lineage>
</organism>
<reference evidence="2 3" key="1">
    <citation type="submission" date="2023-08" db="EMBL/GenBank/DDBJ databases">
        <title>Black Yeasts Isolated from many extreme environments.</title>
        <authorList>
            <person name="Coleine C."/>
            <person name="Stajich J.E."/>
            <person name="Selbmann L."/>
        </authorList>
    </citation>
    <scope>NUCLEOTIDE SEQUENCE [LARGE SCALE GENOMIC DNA]</scope>
    <source>
        <strain evidence="2 3">CCFEE 536</strain>
    </source>
</reference>
<sequence>MGTAGDSEETGSHCSSAGEPDHQKYSPNLFSSLQSLALSTSLSLSSNPQTKGNMKNFLAATLVLTSGVFVSATPVGNPTLNARACSTAYPAIARVDSAQPVASYLPGFVVSQDAGAKNKQDAFAEFTIPAGSYGCSLEAYFPAGYPISSSGKAQVYVYTTDKPLSFSPRGSDVSWAYSPQAVSQVGTVTFTSDPAAPKRIFINSFACQPKMTYRFSISRDSTAAGAVSFQQTNGAGLRMTYNC</sequence>
<dbReference type="Proteomes" id="UP001357485">
    <property type="component" value="Unassembled WGS sequence"/>
</dbReference>
<keyword evidence="3" id="KW-1185">Reference proteome</keyword>
<evidence type="ECO:0000313" key="3">
    <source>
        <dbReference type="Proteomes" id="UP001357485"/>
    </source>
</evidence>
<accession>A0ABR0M013</accession>
<name>A0ABR0M013_9PEZI</name>
<comment type="caution">
    <text evidence="2">The sequence shown here is derived from an EMBL/GenBank/DDBJ whole genome shotgun (WGS) entry which is preliminary data.</text>
</comment>
<protein>
    <recommendedName>
        <fullName evidence="4">Ubiquitin 3 binding protein But2 C-terminal domain-containing protein</fullName>
    </recommendedName>
</protein>
<gene>
    <name evidence="2" type="ORF">LTR16_000653</name>
</gene>
<evidence type="ECO:0000313" key="2">
    <source>
        <dbReference type="EMBL" id="KAK5257433.1"/>
    </source>
</evidence>
<dbReference type="EMBL" id="JAVRRA010008226">
    <property type="protein sequence ID" value="KAK5257433.1"/>
    <property type="molecule type" value="Genomic_DNA"/>
</dbReference>